<dbReference type="InterPro" id="IPR029151">
    <property type="entry name" value="Sensor-like_sf"/>
</dbReference>
<evidence type="ECO:0000256" key="6">
    <source>
        <dbReference type="ARBA" id="ARBA00023136"/>
    </source>
</evidence>
<evidence type="ECO:0000256" key="3">
    <source>
        <dbReference type="ARBA" id="ARBA00022500"/>
    </source>
</evidence>
<feature type="transmembrane region" description="Helical" evidence="10">
    <location>
        <begin position="292"/>
        <end position="309"/>
    </location>
</feature>
<evidence type="ECO:0000313" key="14">
    <source>
        <dbReference type="Proteomes" id="UP000005096"/>
    </source>
</evidence>
<name>E3CWL7_9BACT</name>
<dbReference type="InterPro" id="IPR003660">
    <property type="entry name" value="HAMP_dom"/>
</dbReference>
<evidence type="ECO:0000313" key="13">
    <source>
        <dbReference type="EMBL" id="EFQ22522.1"/>
    </source>
</evidence>
<keyword evidence="2" id="KW-1003">Cell membrane</keyword>
<dbReference type="PaxDb" id="584708-Apau_0082"/>
<dbReference type="eggNOG" id="COG0840">
    <property type="taxonomic scope" value="Bacteria"/>
</dbReference>
<sequence>MTIKAKLFFLTGILALLLGGMILLSFLQSRSTLNRQVIAAGTELAQSSTRELDQYFEKLEAVVRGAREAAAELAEAQGSFTDGSLQPLMGRLAESNRSLGVLDVYMGLESDGRLADGTNWQEPEDYDARSRSWYQEAIRASKVTLTEPYLDGISKKLVVAVAAPVTDRSGKRLGVLAIDVDLENLSRLVTSQKIFGTGFGYLVGPKGVVLAHPKGDLVLKENVTVPSAAIPPDLAATGRRMVARETGYGDYTFDGVSRRIFFAPTAHGPVVGLVFPHTAMTALVNAMARGQLLAGALALLALLGIMVLLGRSIVRPIRGVSEVLEQMGSLDLRFDESKKWLAAKGEEKTEIGLMVRSLSTMIVALHASLARVREESDRASSAAEALAALSEESVASMEEVKSSVDQVVALSQSNSAALQQTNAGVEEVSGSAANAAAAAGEGAEASSQTAALSQKAEKQMDEMVAQMDQVTEKSRATGERIRQVAEAVSIISGFVSTIRSIADQTNLLALNAAIEAARAGEAGRGFAVVAEEVRKLAEESNGAAKEVESLIGALQEETGGAMKVTEETGQVLGATRDLAQAAQEGLREVLDRIARVNEAMQNIAATSEEQAASSQEMASGIDQVTQATVQVVTTLDTIRHSTEETAKASEQVARESQKLSLGAQALKEELNRFTLDQRGMENLRALKDRN</sequence>
<dbReference type="AlphaFoldDB" id="E3CWL7"/>
<protein>
    <submittedName>
        <fullName evidence="13">Methyl-accepting chemotaxis sensory transducer with Cache sensor</fullName>
    </submittedName>
</protein>
<proteinExistence type="inferred from homology"/>
<dbReference type="Proteomes" id="UP000005096">
    <property type="component" value="Chromosome"/>
</dbReference>
<keyword evidence="3" id="KW-0145">Chemotaxis</keyword>
<dbReference type="OrthoDB" id="1605at2"/>
<reference evidence="13 14" key="1">
    <citation type="journal article" date="2010" name="Stand. Genomic Sci.">
        <title>Non-contiguous finished genome sequence of Aminomonas paucivorans type strain (GLU-3).</title>
        <authorList>
            <person name="Pitluck S."/>
            <person name="Yasawong M."/>
            <person name="Held B."/>
            <person name="Lapidus A."/>
            <person name="Nolan M."/>
            <person name="Copeland A."/>
            <person name="Lucas S."/>
            <person name="Del Rio T.G."/>
            <person name="Tice H."/>
            <person name="Cheng J.F."/>
            <person name="Chertkov O."/>
            <person name="Goodwin L."/>
            <person name="Tapia R."/>
            <person name="Han C."/>
            <person name="Liolios K."/>
            <person name="Ivanova N."/>
            <person name="Mavromatis K."/>
            <person name="Ovchinnikova G."/>
            <person name="Pati A."/>
            <person name="Chen A."/>
            <person name="Palaniappan K."/>
            <person name="Land M."/>
            <person name="Hauser L."/>
            <person name="Chang Y.J."/>
            <person name="Jeffries C.D."/>
            <person name="Pukall R."/>
            <person name="Spring S."/>
            <person name="Rohde M."/>
            <person name="Sikorski J."/>
            <person name="Goker M."/>
            <person name="Woyke T."/>
            <person name="Bristow J."/>
            <person name="Eisen J.A."/>
            <person name="Markowitz V."/>
            <person name="Hugenholtz P."/>
            <person name="Kyrpides N.C."/>
            <person name="Klenk H.P."/>
        </authorList>
    </citation>
    <scope>NUCLEOTIDE SEQUENCE [LARGE SCALE GENOMIC DNA]</scope>
    <source>
        <strain evidence="13 14">DSM 12260</strain>
    </source>
</reference>
<evidence type="ECO:0000256" key="8">
    <source>
        <dbReference type="ARBA" id="ARBA00029447"/>
    </source>
</evidence>
<evidence type="ECO:0000256" key="4">
    <source>
        <dbReference type="ARBA" id="ARBA00022692"/>
    </source>
</evidence>
<dbReference type="STRING" id="584708.Apau_0082"/>
<dbReference type="CDD" id="cd11386">
    <property type="entry name" value="MCP_signal"/>
    <property type="match status" value="1"/>
</dbReference>
<dbReference type="PROSITE" id="PS50885">
    <property type="entry name" value="HAMP"/>
    <property type="match status" value="1"/>
</dbReference>
<dbReference type="CDD" id="cd12912">
    <property type="entry name" value="PDC2_MCP_like"/>
    <property type="match status" value="1"/>
</dbReference>
<evidence type="ECO:0000259" key="12">
    <source>
        <dbReference type="PROSITE" id="PS50885"/>
    </source>
</evidence>
<dbReference type="PANTHER" id="PTHR32089:SF112">
    <property type="entry name" value="LYSOZYME-LIKE PROTEIN-RELATED"/>
    <property type="match status" value="1"/>
</dbReference>
<keyword evidence="7 9" id="KW-0807">Transducer</keyword>
<evidence type="ECO:0000256" key="5">
    <source>
        <dbReference type="ARBA" id="ARBA00022989"/>
    </source>
</evidence>
<dbReference type="Gene3D" id="3.30.450.20">
    <property type="entry name" value="PAS domain"/>
    <property type="match status" value="1"/>
</dbReference>
<dbReference type="GO" id="GO:0005886">
    <property type="term" value="C:plasma membrane"/>
    <property type="evidence" value="ECO:0007669"/>
    <property type="project" value="UniProtKB-SubCell"/>
</dbReference>
<evidence type="ECO:0000256" key="7">
    <source>
        <dbReference type="ARBA" id="ARBA00023224"/>
    </source>
</evidence>
<keyword evidence="14" id="KW-1185">Reference proteome</keyword>
<evidence type="ECO:0000259" key="11">
    <source>
        <dbReference type="PROSITE" id="PS50111"/>
    </source>
</evidence>
<dbReference type="Pfam" id="PF02743">
    <property type="entry name" value="dCache_1"/>
    <property type="match status" value="1"/>
</dbReference>
<dbReference type="SUPFAM" id="SSF58104">
    <property type="entry name" value="Methyl-accepting chemotaxis protein (MCP) signaling domain"/>
    <property type="match status" value="1"/>
</dbReference>
<evidence type="ECO:0000256" key="10">
    <source>
        <dbReference type="SAM" id="Phobius"/>
    </source>
</evidence>
<dbReference type="RefSeq" id="WP_006299662.1">
    <property type="nucleotide sequence ID" value="NZ_CM001022.1"/>
</dbReference>
<comment type="subcellular location">
    <subcellularLocation>
        <location evidence="1">Cell membrane</location>
        <topology evidence="1">Multi-pass membrane protein</topology>
    </subcellularLocation>
</comment>
<dbReference type="SUPFAM" id="SSF103190">
    <property type="entry name" value="Sensory domain-like"/>
    <property type="match status" value="1"/>
</dbReference>
<dbReference type="CDD" id="cd12913">
    <property type="entry name" value="PDC1_MCP_like"/>
    <property type="match status" value="1"/>
</dbReference>
<evidence type="ECO:0000256" key="9">
    <source>
        <dbReference type="PROSITE-ProRule" id="PRU00284"/>
    </source>
</evidence>
<dbReference type="InterPro" id="IPR004089">
    <property type="entry name" value="MCPsignal_dom"/>
</dbReference>
<dbReference type="GO" id="GO:0007165">
    <property type="term" value="P:signal transduction"/>
    <property type="evidence" value="ECO:0007669"/>
    <property type="project" value="UniProtKB-KW"/>
</dbReference>
<evidence type="ECO:0000256" key="1">
    <source>
        <dbReference type="ARBA" id="ARBA00004651"/>
    </source>
</evidence>
<keyword evidence="5 10" id="KW-1133">Transmembrane helix</keyword>
<accession>E3CWL7</accession>
<dbReference type="HOGENOM" id="CLU_000445_107_19_0"/>
<feature type="domain" description="Methyl-accepting transducer" evidence="11">
    <location>
        <begin position="389"/>
        <end position="625"/>
    </location>
</feature>
<dbReference type="PANTHER" id="PTHR32089">
    <property type="entry name" value="METHYL-ACCEPTING CHEMOTAXIS PROTEIN MCPB"/>
    <property type="match status" value="1"/>
</dbReference>
<keyword evidence="6 10" id="KW-0472">Membrane</keyword>
<feature type="transmembrane region" description="Helical" evidence="10">
    <location>
        <begin position="7"/>
        <end position="27"/>
    </location>
</feature>
<keyword evidence="4 10" id="KW-0812">Transmembrane</keyword>
<dbReference type="SMART" id="SM00283">
    <property type="entry name" value="MA"/>
    <property type="match status" value="1"/>
</dbReference>
<dbReference type="Gene3D" id="1.10.287.950">
    <property type="entry name" value="Methyl-accepting chemotaxis protein"/>
    <property type="match status" value="1"/>
</dbReference>
<dbReference type="EMBL" id="CM001022">
    <property type="protein sequence ID" value="EFQ22522.1"/>
    <property type="molecule type" value="Genomic_DNA"/>
</dbReference>
<gene>
    <name evidence="13" type="ORF">Apau_0082</name>
</gene>
<comment type="similarity">
    <text evidence="8">Belongs to the methyl-accepting chemotaxis (MCP) protein family.</text>
</comment>
<dbReference type="Pfam" id="PF00015">
    <property type="entry name" value="MCPsignal"/>
    <property type="match status" value="1"/>
</dbReference>
<dbReference type="Gene3D" id="6.10.340.10">
    <property type="match status" value="1"/>
</dbReference>
<dbReference type="InterPro" id="IPR033479">
    <property type="entry name" value="dCache_1"/>
</dbReference>
<organism evidence="13 14">
    <name type="scientific">Aminomonas paucivorans DSM 12260</name>
    <dbReference type="NCBI Taxonomy" id="584708"/>
    <lineage>
        <taxon>Bacteria</taxon>
        <taxon>Thermotogati</taxon>
        <taxon>Synergistota</taxon>
        <taxon>Synergistia</taxon>
        <taxon>Synergistales</taxon>
        <taxon>Synergistaceae</taxon>
        <taxon>Aminomonas</taxon>
    </lineage>
</organism>
<dbReference type="GO" id="GO:0006935">
    <property type="term" value="P:chemotaxis"/>
    <property type="evidence" value="ECO:0007669"/>
    <property type="project" value="UniProtKB-KW"/>
</dbReference>
<evidence type="ECO:0000256" key="2">
    <source>
        <dbReference type="ARBA" id="ARBA00022475"/>
    </source>
</evidence>
<feature type="domain" description="HAMP" evidence="12">
    <location>
        <begin position="311"/>
        <end position="370"/>
    </location>
</feature>
<dbReference type="PROSITE" id="PS50111">
    <property type="entry name" value="CHEMOTAXIS_TRANSDUC_2"/>
    <property type="match status" value="1"/>
</dbReference>